<dbReference type="InParanoid" id="Q2M0L6"/>
<proteinExistence type="predicted"/>
<dbReference type="RefSeq" id="XP_001353407.1">
    <property type="nucleotide sequence ID" value="XM_001353371.4"/>
</dbReference>
<dbReference type="MEROPS" id="S60.976"/>
<dbReference type="InterPro" id="IPR018195">
    <property type="entry name" value="Transferrin_Fe_BS"/>
</dbReference>
<feature type="binding site" evidence="2">
    <location>
        <position position="93"/>
    </location>
    <ligand>
        <name>Fe(3+)</name>
        <dbReference type="ChEBI" id="CHEBI:29034"/>
        <label>1</label>
    </ligand>
</feature>
<dbReference type="eggNOG" id="ENOG502QSZB">
    <property type="taxonomic scope" value="Eukaryota"/>
</dbReference>
<feature type="chain" id="PRO_5043926673" evidence="5">
    <location>
        <begin position="22"/>
        <end position="836"/>
    </location>
</feature>
<dbReference type="FunCoup" id="Q2M0L6">
    <property type="interactions" value="146"/>
</dbReference>
<evidence type="ECO:0000256" key="5">
    <source>
        <dbReference type="SAM" id="SignalP"/>
    </source>
</evidence>
<evidence type="ECO:0000256" key="2">
    <source>
        <dbReference type="PIRSR" id="PIRSR002549-3"/>
    </source>
</evidence>
<dbReference type="PANTHER" id="PTHR11485:SF29">
    <property type="entry name" value="TRANSFERRIN 2"/>
    <property type="match status" value="1"/>
</dbReference>
<feature type="binding site" evidence="2">
    <location>
        <position position="550"/>
    </location>
    <ligand>
        <name>Fe(3+)</name>
        <dbReference type="ChEBI" id="CHEBI:29034"/>
        <label>1</label>
    </ligand>
</feature>
<feature type="disulfide bond" evidence="3">
    <location>
        <begin position="46"/>
        <end position="69"/>
    </location>
</feature>
<feature type="binding site" evidence="2">
    <location>
        <position position="522"/>
    </location>
    <ligand>
        <name>Fe(3+)</name>
        <dbReference type="ChEBI" id="CHEBI:29034"/>
        <label>1</label>
    </ligand>
</feature>
<feature type="disulfide bond" evidence="3">
    <location>
        <begin position="616"/>
        <end position="638"/>
    </location>
</feature>
<feature type="disulfide bond" evidence="3">
    <location>
        <begin position="147"/>
        <end position="237"/>
    </location>
</feature>
<reference evidence="8" key="1">
    <citation type="submission" date="2025-08" db="UniProtKB">
        <authorList>
            <consortium name="RefSeq"/>
        </authorList>
    </citation>
    <scope>IDENTIFICATION</scope>
    <source>
        <strain evidence="8">MV-25-SWS-2005</strain>
        <tissue evidence="8">Whole body</tissue>
    </source>
</reference>
<feature type="binding site" evidence="1">
    <location>
        <position position="582"/>
    </location>
    <ligand>
        <name>hydrogencarbonate</name>
        <dbReference type="ChEBI" id="CHEBI:17544"/>
        <label>1</label>
    </ligand>
</feature>
<dbReference type="GO" id="GO:0005886">
    <property type="term" value="C:plasma membrane"/>
    <property type="evidence" value="ECO:0007669"/>
    <property type="project" value="TreeGrafter"/>
</dbReference>
<feature type="disulfide bond" evidence="3">
    <location>
        <begin position="704"/>
        <end position="718"/>
    </location>
</feature>
<dbReference type="PANTHER" id="PTHR11485">
    <property type="entry name" value="TRANSFERRIN"/>
    <property type="match status" value="1"/>
</dbReference>
<dbReference type="PROSITE" id="PS00206">
    <property type="entry name" value="TRANSFERRIN_LIKE_2"/>
    <property type="match status" value="1"/>
</dbReference>
<evidence type="ECO:0000259" key="6">
    <source>
        <dbReference type="PROSITE" id="PS51408"/>
    </source>
</evidence>
<feature type="region of interest" description="Disordered" evidence="4">
    <location>
        <begin position="351"/>
        <end position="383"/>
    </location>
</feature>
<feature type="disulfide bond" evidence="3">
    <location>
        <begin position="574"/>
        <end position="663"/>
    </location>
</feature>
<keyword evidence="2" id="KW-0408">Iron</keyword>
<organism evidence="7 8">
    <name type="scientific">Drosophila pseudoobscura pseudoobscura</name>
    <name type="common">Fruit fly</name>
    <dbReference type="NCBI Taxonomy" id="46245"/>
    <lineage>
        <taxon>Eukaryota</taxon>
        <taxon>Metazoa</taxon>
        <taxon>Ecdysozoa</taxon>
        <taxon>Arthropoda</taxon>
        <taxon>Hexapoda</taxon>
        <taxon>Insecta</taxon>
        <taxon>Pterygota</taxon>
        <taxon>Neoptera</taxon>
        <taxon>Endopterygota</taxon>
        <taxon>Diptera</taxon>
        <taxon>Brachycera</taxon>
        <taxon>Muscomorpha</taxon>
        <taxon>Ephydroidea</taxon>
        <taxon>Drosophilidae</taxon>
        <taxon>Drosophila</taxon>
        <taxon>Sophophora</taxon>
    </lineage>
</organism>
<feature type="binding site" evidence="1">
    <location>
        <position position="576"/>
    </location>
    <ligand>
        <name>hydrogencarbonate</name>
        <dbReference type="ChEBI" id="CHEBI:17544"/>
        <label>1</label>
    </ligand>
</feature>
<gene>
    <name evidence="8" type="primary">Tsf2</name>
</gene>
<dbReference type="InterPro" id="IPR001156">
    <property type="entry name" value="Transferrin-like_dom"/>
</dbReference>
<feature type="disulfide bond" evidence="3">
    <location>
        <begin position="635"/>
        <end position="646"/>
    </location>
</feature>
<feature type="binding site" evidence="1">
    <location>
        <position position="155"/>
    </location>
    <ligand>
        <name>hydrogencarbonate</name>
        <dbReference type="ChEBI" id="CHEBI:17544"/>
        <label>1</label>
    </ligand>
</feature>
<dbReference type="Pfam" id="PF00405">
    <property type="entry name" value="Transferrin"/>
    <property type="match status" value="2"/>
</dbReference>
<dbReference type="PROSITE" id="PS00205">
    <property type="entry name" value="TRANSFERRIN_LIKE_1"/>
    <property type="match status" value="1"/>
</dbReference>
<accession>Q2M0L6</accession>
<dbReference type="SUPFAM" id="SSF53850">
    <property type="entry name" value="Periplasmic binding protein-like II"/>
    <property type="match status" value="2"/>
</dbReference>
<keyword evidence="3" id="KW-1015">Disulfide bond</keyword>
<feature type="binding site" evidence="1">
    <location>
        <position position="583"/>
    </location>
    <ligand>
        <name>hydrogencarbonate</name>
        <dbReference type="ChEBI" id="CHEBI:17544"/>
        <label>1</label>
    </ligand>
</feature>
<dbReference type="GO" id="GO:0005615">
    <property type="term" value="C:extracellular space"/>
    <property type="evidence" value="ECO:0007669"/>
    <property type="project" value="InterPro"/>
</dbReference>
<feature type="domain" description="Transferrin-like" evidence="6">
    <location>
        <begin position="33"/>
        <end position="378"/>
    </location>
</feature>
<feature type="disulfide bond" evidence="3">
    <location>
        <begin position="36"/>
        <end position="78"/>
    </location>
</feature>
<dbReference type="GO" id="GO:0006826">
    <property type="term" value="P:iron ion transport"/>
    <property type="evidence" value="ECO:0007669"/>
    <property type="project" value="TreeGrafter"/>
</dbReference>
<feature type="binding site" evidence="1">
    <location>
        <position position="156"/>
    </location>
    <ligand>
        <name>hydrogencarbonate</name>
        <dbReference type="ChEBI" id="CHEBI:17544"/>
        <label>1</label>
    </ligand>
</feature>
<feature type="domain" description="Transferrin-like" evidence="6">
    <location>
        <begin position="467"/>
        <end position="813"/>
    </location>
</feature>
<dbReference type="Bgee" id="FBgn0070499">
    <property type="expression patterns" value="Expressed in female reproductive system and 3 other cell types or tissues"/>
</dbReference>
<feature type="signal peptide" evidence="5">
    <location>
        <begin position="1"/>
        <end position="21"/>
    </location>
</feature>
<dbReference type="HOGENOM" id="CLU_011309_2_0_1"/>
<dbReference type="Gene3D" id="3.40.190.10">
    <property type="entry name" value="Periplasmic binding protein-like II"/>
    <property type="match status" value="5"/>
</dbReference>
<evidence type="ECO:0000256" key="4">
    <source>
        <dbReference type="SAM" id="MobiDB-lite"/>
    </source>
</evidence>
<dbReference type="OMA" id="CPVPAMT"/>
<feature type="compositionally biased region" description="Polar residues" evidence="4">
    <location>
        <begin position="351"/>
        <end position="376"/>
    </location>
</feature>
<dbReference type="PRINTS" id="PR00422">
    <property type="entry name" value="TRANSFERRIN"/>
</dbReference>
<dbReference type="PROSITE" id="PS51408">
    <property type="entry name" value="TRANSFERRIN_LIKE_4"/>
    <property type="match status" value="2"/>
</dbReference>
<dbReference type="InterPro" id="IPR016357">
    <property type="entry name" value="Transferrin"/>
</dbReference>
<feature type="disulfide bond" evidence="3">
    <location>
        <begin position="273"/>
        <end position="287"/>
    </location>
</feature>
<feature type="disulfide bond" evidence="3">
    <location>
        <begin position="602"/>
        <end position="813"/>
    </location>
</feature>
<keyword evidence="5" id="KW-0732">Signal</keyword>
<dbReference type="STRING" id="46245.Q2M0L6"/>
<keyword evidence="7" id="KW-1185">Reference proteome</keyword>
<dbReference type="FunFam" id="3.40.190.10:FF:000272">
    <property type="entry name" value="Transferrin"/>
    <property type="match status" value="1"/>
</dbReference>
<dbReference type="KEGG" id="dpo:4813566"/>
<dbReference type="CDD" id="cd13529">
    <property type="entry name" value="PBP2_transferrin"/>
    <property type="match status" value="2"/>
</dbReference>
<dbReference type="GO" id="GO:0055037">
    <property type="term" value="C:recycling endosome"/>
    <property type="evidence" value="ECO:0007669"/>
    <property type="project" value="TreeGrafter"/>
</dbReference>
<evidence type="ECO:0000313" key="8">
    <source>
        <dbReference type="RefSeq" id="XP_001353407.1"/>
    </source>
</evidence>
<dbReference type="GO" id="GO:0005769">
    <property type="term" value="C:early endosome"/>
    <property type="evidence" value="ECO:0007669"/>
    <property type="project" value="TreeGrafter"/>
</dbReference>
<dbReference type="SMART" id="SM00094">
    <property type="entry name" value="TR_FER"/>
    <property type="match status" value="2"/>
</dbReference>
<dbReference type="AlphaFoldDB" id="Q2M0L6"/>
<keyword evidence="2" id="KW-0479">Metal-binding</keyword>
<feature type="binding site" evidence="2">
    <location>
        <position position="231"/>
    </location>
    <ligand>
        <name>Fe(3+)</name>
        <dbReference type="ChEBI" id="CHEBI:29034"/>
        <label>1</label>
    </ligand>
</feature>
<evidence type="ECO:0000313" key="7">
    <source>
        <dbReference type="Proteomes" id="UP000001819"/>
    </source>
</evidence>
<dbReference type="GeneID" id="4813566"/>
<feature type="disulfide bond" evidence="3">
    <location>
        <begin position="190"/>
        <end position="213"/>
    </location>
</feature>
<protein>
    <submittedName>
        <fullName evidence="8">Melanotransferrin</fullName>
    </submittedName>
</protein>
<dbReference type="Proteomes" id="UP000001819">
    <property type="component" value="Chromosome X"/>
</dbReference>
<name>Q2M0L6_DROPS</name>
<sequence length="836" mass="94262">MVRAPVCVALVSVLCFTVTYAQHHYNEHRTSQVIWCTKSMEEQYKCLNLTVAIERDRALFDEAFLNLTCFKAYSADECIHHIDREKAHITSLDAGDVFTAGRYNSLIPIMQEKLEGGFQEYQSVAVIKKGALSDVTSLHGLRNKRACFPWVGSLAGWIVPIHTLQKEGGMEVVDCNNQVKTAANYFNRSCAVYSLTDKYNPIGDNSDKLCTLCTGKIPGGRCSSADPYFGYEGAFRCLLEAGDVAFLRHSTVGEMLQTPEFKNLSPDSFELLCRDGRRVPINDYRQCNWGQVPADAIVTSSARSFSDRKQYQLFLKRISELYSDGLRETTPNNQGGAGFTNYEQNKFNNEQGRSNAYDQFGNQYDPSNAYSRNQNPYDRFDNSNFRNERLDSSFSSDGNTPDRNNGSILYEKFRIFDSKRYGKTNLLFQDSSRALTLIPEDDQSFTKYLQSSINYIYGIRECPIPAMTLCVTSEQELEKCIKMRTALKAQILKPELICKKMHSHINCMQFIQSGKADIAVFDAGDVYTGGLNYDLIPFMSEVYNLGEPYYYVVAVAKEEDPDTELTYLKGKNTCHTGINTAAGWTYPMALFISNGWIRPYGCDSVRAAAEYFTKSCVPGAISSEYNTGVPYDSMCDLCHGTSYRYCRRDASEDYYGHTGAFRCLVEGGGHVAFMKHTTVMESTGGKRKEWWARNALNDDFELLCTDGTRAEIQEYKRCNLGKVKANAVVTRGGVNYNETQLNAYINLLTYAQQLYGRKDVDAFSFSMFSSPIGHYDLIFQDATRQLQVIPRNKRTYDSYLGSDYMRARRITDCYAGASQVALSIGLLISSAIAIML</sequence>
<dbReference type="PIRSF" id="PIRSF002549">
    <property type="entry name" value="Transferrin"/>
    <property type="match status" value="1"/>
</dbReference>
<evidence type="ECO:0000256" key="1">
    <source>
        <dbReference type="PIRSR" id="PIRSR002549-2"/>
    </source>
</evidence>
<accession>A0A6I8UCX2</accession>
<dbReference type="ExpressionAtlas" id="Q2M0L6">
    <property type="expression patterns" value="baseline"/>
</dbReference>
<feature type="disulfide bond" evidence="3">
    <location>
        <begin position="480"/>
        <end position="498"/>
    </location>
</feature>
<feature type="disulfide bond" evidence="3">
    <location>
        <begin position="470"/>
        <end position="507"/>
    </location>
</feature>
<evidence type="ECO:0000256" key="3">
    <source>
        <dbReference type="PIRSR" id="PIRSR002549-4"/>
    </source>
</evidence>
<dbReference type="GO" id="GO:0046872">
    <property type="term" value="F:metal ion binding"/>
    <property type="evidence" value="ECO:0007669"/>
    <property type="project" value="UniProtKB-KW"/>
</dbReference>
<feature type="binding site" evidence="2">
    <location>
        <position position="121"/>
    </location>
    <ligand>
        <name>Fe(3+)</name>
        <dbReference type="ChEBI" id="CHEBI:29034"/>
        <label>1</label>
    </ligand>
</feature>